<dbReference type="Gene3D" id="3.40.1210.10">
    <property type="entry name" value="Survival protein SurE-like phosphatase/nucleotidase"/>
    <property type="match status" value="1"/>
</dbReference>
<comment type="function">
    <text evidence="7">Nucleotidase that shows phosphatase activity on nucleoside 5'-monophosphates.</text>
</comment>
<comment type="subcellular location">
    <subcellularLocation>
        <location evidence="7">Cytoplasm</location>
    </subcellularLocation>
</comment>
<protein>
    <recommendedName>
        <fullName evidence="7">5'-nucleotidase SurE</fullName>
        <ecNumber evidence="7">3.1.3.5</ecNumber>
    </recommendedName>
    <alternativeName>
        <fullName evidence="7">Nucleoside 5'-monophosphate phosphohydrolase</fullName>
    </alternativeName>
</protein>
<sequence length="254" mass="27348">MDQRTLILITNDDGFEAAGIRYLAKCVGRWADVVTVAPDSPRSGQSSAITVNSELYLTRRADEEGAQVWSVNGTPVDCVKLAMHALFRERRPDLILSGINHGSNSGNSVLYSGTMGAVIEGCTLGIPSVGFSLLDHHADADFSECGRYVDEIARGVAASGLPSGICLNVNIPARCKPNGIKLVRASMGHWIGEYSQTTAPDGRTAYRLTGEYVDRDPDDSTTDNYWLGRGYVTVVPTGVDMTADCKDIACLREL</sequence>
<keyword evidence="6 7" id="KW-0378">Hydrolase</keyword>
<dbReference type="AlphaFoldDB" id="A0A2V1J1Q3"/>
<comment type="similarity">
    <text evidence="2 7">Belongs to the SurE nucleotidase family.</text>
</comment>
<dbReference type="InterPro" id="IPR030048">
    <property type="entry name" value="SurE"/>
</dbReference>
<accession>A0A2V1J1Q3</accession>
<dbReference type="Proteomes" id="UP000244925">
    <property type="component" value="Unassembled WGS sequence"/>
</dbReference>
<dbReference type="GO" id="GO:0046872">
    <property type="term" value="F:metal ion binding"/>
    <property type="evidence" value="ECO:0007669"/>
    <property type="project" value="UniProtKB-UniRule"/>
</dbReference>
<dbReference type="InterPro" id="IPR036523">
    <property type="entry name" value="SurE-like_sf"/>
</dbReference>
<feature type="binding site" evidence="7">
    <location>
        <position position="100"/>
    </location>
    <ligand>
        <name>a divalent metal cation</name>
        <dbReference type="ChEBI" id="CHEBI:60240"/>
    </ligand>
</feature>
<dbReference type="Pfam" id="PF01975">
    <property type="entry name" value="SurE"/>
    <property type="match status" value="1"/>
</dbReference>
<feature type="binding site" evidence="7">
    <location>
        <position position="12"/>
    </location>
    <ligand>
        <name>a divalent metal cation</name>
        <dbReference type="ChEBI" id="CHEBI:60240"/>
    </ligand>
</feature>
<dbReference type="GeneID" id="93425247"/>
<dbReference type="RefSeq" id="WP_107035061.1">
    <property type="nucleotide sequence ID" value="NZ_CAOMZA010000014.1"/>
</dbReference>
<comment type="caution">
    <text evidence="9">The sequence shown here is derived from an EMBL/GenBank/DDBJ whole genome shotgun (WGS) entry which is preliminary data.</text>
</comment>
<dbReference type="GO" id="GO:0005737">
    <property type="term" value="C:cytoplasm"/>
    <property type="evidence" value="ECO:0007669"/>
    <property type="project" value="UniProtKB-SubCell"/>
</dbReference>
<dbReference type="GO" id="GO:0000166">
    <property type="term" value="F:nucleotide binding"/>
    <property type="evidence" value="ECO:0007669"/>
    <property type="project" value="UniProtKB-KW"/>
</dbReference>
<feature type="domain" description="Survival protein SurE-like phosphatase/nucleotidase" evidence="8">
    <location>
        <begin position="7"/>
        <end position="190"/>
    </location>
</feature>
<dbReference type="NCBIfam" id="TIGR00087">
    <property type="entry name" value="surE"/>
    <property type="match status" value="1"/>
</dbReference>
<evidence type="ECO:0000256" key="2">
    <source>
        <dbReference type="ARBA" id="ARBA00011062"/>
    </source>
</evidence>
<evidence type="ECO:0000259" key="8">
    <source>
        <dbReference type="Pfam" id="PF01975"/>
    </source>
</evidence>
<reference evidence="10" key="1">
    <citation type="submission" date="2018-02" db="EMBL/GenBank/DDBJ databases">
        <authorList>
            <person name="Clavel T."/>
            <person name="Strowig T."/>
        </authorList>
    </citation>
    <scope>NUCLEOTIDE SEQUENCE [LARGE SCALE GENOMIC DNA]</scope>
    <source>
        <strain evidence="10">DSM 100764</strain>
    </source>
</reference>
<organism evidence="9 10">
    <name type="scientific">Paramuribaculum intestinale</name>
    <dbReference type="NCBI Taxonomy" id="2094151"/>
    <lineage>
        <taxon>Bacteria</taxon>
        <taxon>Pseudomonadati</taxon>
        <taxon>Bacteroidota</taxon>
        <taxon>Bacteroidia</taxon>
        <taxon>Bacteroidales</taxon>
        <taxon>Muribaculaceae</taxon>
        <taxon>Paramuribaculum</taxon>
    </lineage>
</organism>
<evidence type="ECO:0000313" key="10">
    <source>
        <dbReference type="Proteomes" id="UP000244925"/>
    </source>
</evidence>
<keyword evidence="3 7" id="KW-0963">Cytoplasm</keyword>
<feature type="binding site" evidence="7">
    <location>
        <position position="43"/>
    </location>
    <ligand>
        <name>a divalent metal cation</name>
        <dbReference type="ChEBI" id="CHEBI:60240"/>
    </ligand>
</feature>
<evidence type="ECO:0000256" key="3">
    <source>
        <dbReference type="ARBA" id="ARBA00022490"/>
    </source>
</evidence>
<dbReference type="GO" id="GO:0008254">
    <property type="term" value="F:3'-nucleotidase activity"/>
    <property type="evidence" value="ECO:0007669"/>
    <property type="project" value="TreeGrafter"/>
</dbReference>
<dbReference type="PANTHER" id="PTHR30457:SF12">
    <property type="entry name" value="5'_3'-NUCLEOTIDASE SURE"/>
    <property type="match status" value="1"/>
</dbReference>
<name>A0A2V1J1Q3_9BACT</name>
<keyword evidence="10" id="KW-1185">Reference proteome</keyword>
<proteinExistence type="inferred from homology"/>
<keyword evidence="5 7" id="KW-0547">Nucleotide-binding</keyword>
<dbReference type="HAMAP" id="MF_00060">
    <property type="entry name" value="SurE"/>
    <property type="match status" value="1"/>
</dbReference>
<dbReference type="EMBL" id="PUBV01000002">
    <property type="protein sequence ID" value="PWB09440.1"/>
    <property type="molecule type" value="Genomic_DNA"/>
</dbReference>
<dbReference type="SUPFAM" id="SSF64167">
    <property type="entry name" value="SurE-like"/>
    <property type="match status" value="1"/>
</dbReference>
<evidence type="ECO:0000256" key="7">
    <source>
        <dbReference type="HAMAP-Rule" id="MF_00060"/>
    </source>
</evidence>
<comment type="cofactor">
    <cofactor evidence="7">
        <name>a divalent metal cation</name>
        <dbReference type="ChEBI" id="CHEBI:60240"/>
    </cofactor>
    <text evidence="7">Binds 1 divalent metal cation per subunit.</text>
</comment>
<evidence type="ECO:0000256" key="1">
    <source>
        <dbReference type="ARBA" id="ARBA00000815"/>
    </source>
</evidence>
<comment type="catalytic activity">
    <reaction evidence="1 7">
        <text>a ribonucleoside 5'-phosphate + H2O = a ribonucleoside + phosphate</text>
        <dbReference type="Rhea" id="RHEA:12484"/>
        <dbReference type="ChEBI" id="CHEBI:15377"/>
        <dbReference type="ChEBI" id="CHEBI:18254"/>
        <dbReference type="ChEBI" id="CHEBI:43474"/>
        <dbReference type="ChEBI" id="CHEBI:58043"/>
        <dbReference type="EC" id="3.1.3.5"/>
    </reaction>
</comment>
<dbReference type="InterPro" id="IPR002828">
    <property type="entry name" value="SurE-like_Pase/nucleotidase"/>
</dbReference>
<keyword evidence="4 7" id="KW-0479">Metal-binding</keyword>
<evidence type="ECO:0000313" key="9">
    <source>
        <dbReference type="EMBL" id="PWB09440.1"/>
    </source>
</evidence>
<dbReference type="PANTHER" id="PTHR30457">
    <property type="entry name" value="5'-NUCLEOTIDASE SURE"/>
    <property type="match status" value="1"/>
</dbReference>
<dbReference type="GO" id="GO:0008253">
    <property type="term" value="F:5'-nucleotidase activity"/>
    <property type="evidence" value="ECO:0007669"/>
    <property type="project" value="UniProtKB-UniRule"/>
</dbReference>
<evidence type="ECO:0000256" key="4">
    <source>
        <dbReference type="ARBA" id="ARBA00022723"/>
    </source>
</evidence>
<feature type="binding site" evidence="7">
    <location>
        <position position="13"/>
    </location>
    <ligand>
        <name>a divalent metal cation</name>
        <dbReference type="ChEBI" id="CHEBI:60240"/>
    </ligand>
</feature>
<gene>
    <name evidence="7 9" type="primary">surE</name>
    <name evidence="9" type="ORF">C5O25_02050</name>
</gene>
<evidence type="ECO:0000256" key="5">
    <source>
        <dbReference type="ARBA" id="ARBA00022741"/>
    </source>
</evidence>
<evidence type="ECO:0000256" key="6">
    <source>
        <dbReference type="ARBA" id="ARBA00022801"/>
    </source>
</evidence>
<dbReference type="GO" id="GO:0004309">
    <property type="term" value="F:exopolyphosphatase activity"/>
    <property type="evidence" value="ECO:0007669"/>
    <property type="project" value="TreeGrafter"/>
</dbReference>
<dbReference type="EC" id="3.1.3.5" evidence="7"/>